<comment type="similarity">
    <text evidence="1">Belongs to the CFAP97 family.</text>
</comment>
<dbReference type="InterPro" id="IPR029488">
    <property type="entry name" value="Hmw/CFAP97"/>
</dbReference>
<protein>
    <submittedName>
        <fullName evidence="3">Multi-domain containing protein</fullName>
    </submittedName>
</protein>
<proteinExistence type="inferred from homology"/>
<comment type="caution">
    <text evidence="3">The sequence shown here is derived from an EMBL/GenBank/DDBJ whole genome shotgun (WGS) entry which is preliminary data.</text>
</comment>
<evidence type="ECO:0000256" key="1">
    <source>
        <dbReference type="ARBA" id="ARBA00008315"/>
    </source>
</evidence>
<reference evidence="3" key="1">
    <citation type="submission" date="2022-03" db="EMBL/GenBank/DDBJ databases">
        <title>Draft genome sequence of Aduncisulcus paluster, a free-living microaerophilic Fornicata.</title>
        <authorList>
            <person name="Yuyama I."/>
            <person name="Kume K."/>
            <person name="Tamura T."/>
            <person name="Inagaki Y."/>
            <person name="Hashimoto T."/>
        </authorList>
    </citation>
    <scope>NUCLEOTIDE SEQUENCE</scope>
    <source>
        <strain evidence="3">NY0171</strain>
    </source>
</reference>
<name>A0ABQ5KQI5_9EUKA</name>
<sequence>MLPKSISTADDVCSKKWQKYQHDVHKKKLKHTRSTVNNSSPRSYTHLRHNFKKAQMKEDMYAKIERENSHLLSRMCHIMGKDTVLRHKQPDPRQGPMTLHGPARQQRLAEITRDNMGILKRIQEKQPEYSRIDMTQWWRHHQTAKMKTIGKSGRRSRSAPKKRSLTASTSVHRKVTTPVHVPTVERTRSAGRTAALGMAAAVDGATGIEQPIQADTHDMYEGEKVQPTHDETELAMATAEDYDK</sequence>
<feature type="region of interest" description="Disordered" evidence="2">
    <location>
        <begin position="143"/>
        <end position="190"/>
    </location>
</feature>
<dbReference type="EMBL" id="BQXS01010859">
    <property type="protein sequence ID" value="GKT34740.1"/>
    <property type="molecule type" value="Genomic_DNA"/>
</dbReference>
<accession>A0ABQ5KQI5</accession>
<dbReference type="PANTHER" id="PTHR33768:SF3">
    <property type="entry name" value="MIP11318P"/>
    <property type="match status" value="1"/>
</dbReference>
<keyword evidence="4" id="KW-1185">Reference proteome</keyword>
<gene>
    <name evidence="3" type="ORF">ADUPG1_008036</name>
</gene>
<evidence type="ECO:0000256" key="2">
    <source>
        <dbReference type="SAM" id="MobiDB-lite"/>
    </source>
</evidence>
<feature type="compositionally biased region" description="Basic residues" evidence="2">
    <location>
        <begin position="152"/>
        <end position="164"/>
    </location>
</feature>
<dbReference type="Proteomes" id="UP001057375">
    <property type="component" value="Unassembled WGS sequence"/>
</dbReference>
<evidence type="ECO:0000313" key="4">
    <source>
        <dbReference type="Proteomes" id="UP001057375"/>
    </source>
</evidence>
<dbReference type="InterPro" id="IPR038792">
    <property type="entry name" value="CFAP97D1/2"/>
</dbReference>
<organism evidence="3 4">
    <name type="scientific">Aduncisulcus paluster</name>
    <dbReference type="NCBI Taxonomy" id="2918883"/>
    <lineage>
        <taxon>Eukaryota</taxon>
        <taxon>Metamonada</taxon>
        <taxon>Carpediemonas-like organisms</taxon>
        <taxon>Aduncisulcus</taxon>
    </lineage>
</organism>
<evidence type="ECO:0000313" key="3">
    <source>
        <dbReference type="EMBL" id="GKT34740.1"/>
    </source>
</evidence>
<dbReference type="PANTHER" id="PTHR33768">
    <property type="entry name" value="MIP11318P"/>
    <property type="match status" value="1"/>
</dbReference>
<dbReference type="Pfam" id="PF13879">
    <property type="entry name" value="Hmw_CFAP97"/>
    <property type="match status" value="1"/>
</dbReference>